<evidence type="ECO:0000256" key="3">
    <source>
        <dbReference type="PROSITE-ProRule" id="PRU00023"/>
    </source>
</evidence>
<dbReference type="Pfam" id="PF12796">
    <property type="entry name" value="Ank_2"/>
    <property type="match status" value="1"/>
</dbReference>
<dbReference type="PROSITE" id="PS50297">
    <property type="entry name" value="ANK_REP_REGION"/>
    <property type="match status" value="2"/>
</dbReference>
<dbReference type="PANTHER" id="PTHR24171:SF9">
    <property type="entry name" value="ANKYRIN REPEAT DOMAIN-CONTAINING PROTEIN 39"/>
    <property type="match status" value="1"/>
</dbReference>
<name>A0AAN7UWG0_9PEZI</name>
<proteinExistence type="predicted"/>
<evidence type="ECO:0000313" key="5">
    <source>
        <dbReference type="Proteomes" id="UP001305414"/>
    </source>
</evidence>
<organism evidence="4 5">
    <name type="scientific">Xylaria bambusicola</name>
    <dbReference type="NCBI Taxonomy" id="326684"/>
    <lineage>
        <taxon>Eukaryota</taxon>
        <taxon>Fungi</taxon>
        <taxon>Dikarya</taxon>
        <taxon>Ascomycota</taxon>
        <taxon>Pezizomycotina</taxon>
        <taxon>Sordariomycetes</taxon>
        <taxon>Xylariomycetidae</taxon>
        <taxon>Xylariales</taxon>
        <taxon>Xylariaceae</taxon>
        <taxon>Xylaria</taxon>
    </lineage>
</organism>
<accession>A0AAN7UWG0</accession>
<comment type="caution">
    <text evidence="4">The sequence shown here is derived from an EMBL/GenBank/DDBJ whole genome shotgun (WGS) entry which is preliminary data.</text>
</comment>
<dbReference type="SMART" id="SM00248">
    <property type="entry name" value="ANK"/>
    <property type="match status" value="2"/>
</dbReference>
<evidence type="ECO:0000313" key="4">
    <source>
        <dbReference type="EMBL" id="KAK5635619.1"/>
    </source>
</evidence>
<feature type="repeat" description="ANK" evidence="3">
    <location>
        <begin position="12"/>
        <end position="44"/>
    </location>
</feature>
<dbReference type="PROSITE" id="PS50088">
    <property type="entry name" value="ANK_REPEAT"/>
    <property type="match status" value="2"/>
</dbReference>
<dbReference type="InterPro" id="IPR036770">
    <property type="entry name" value="Ankyrin_rpt-contain_sf"/>
</dbReference>
<protein>
    <submittedName>
        <fullName evidence="4">Uncharacterized protein</fullName>
    </submittedName>
</protein>
<keyword evidence="1" id="KW-0677">Repeat</keyword>
<dbReference type="PRINTS" id="PR01415">
    <property type="entry name" value="ANKYRIN"/>
</dbReference>
<evidence type="ECO:0000256" key="2">
    <source>
        <dbReference type="ARBA" id="ARBA00023043"/>
    </source>
</evidence>
<dbReference type="Proteomes" id="UP001305414">
    <property type="component" value="Unassembled WGS sequence"/>
</dbReference>
<keyword evidence="5" id="KW-1185">Reference proteome</keyword>
<gene>
    <name evidence="4" type="ORF">RRF57_011331</name>
</gene>
<dbReference type="AlphaFoldDB" id="A0AAN7UWG0"/>
<evidence type="ECO:0000256" key="1">
    <source>
        <dbReference type="ARBA" id="ARBA00022737"/>
    </source>
</evidence>
<reference evidence="4 5" key="1">
    <citation type="submission" date="2023-10" db="EMBL/GenBank/DDBJ databases">
        <title>Draft genome sequence of Xylaria bambusicola isolate GMP-LS, the root and basal stem rot pathogen of sugarcane in Indonesia.</title>
        <authorList>
            <person name="Selvaraj P."/>
            <person name="Muralishankar V."/>
            <person name="Muruganantham S."/>
            <person name="Sp S."/>
            <person name="Haryani S."/>
            <person name="Lau K.J.X."/>
            <person name="Naqvi N.I."/>
        </authorList>
    </citation>
    <scope>NUCLEOTIDE SEQUENCE [LARGE SCALE GENOMIC DNA]</scope>
    <source>
        <strain evidence="4">GMP-LS</strain>
    </source>
</reference>
<dbReference type="SUPFAM" id="SSF48403">
    <property type="entry name" value="Ankyrin repeat"/>
    <property type="match status" value="1"/>
</dbReference>
<dbReference type="InterPro" id="IPR002110">
    <property type="entry name" value="Ankyrin_rpt"/>
</dbReference>
<keyword evidence="2 3" id="KW-0040">ANK repeat</keyword>
<sequence length="79" mass="8663">MISYGKDFKIRKGQTPLSWAARNGHEEIVQLLVEKGADIESKDSIGRTPLLWAAEEGHQEIVQLLVEKGADVNSKSTSG</sequence>
<dbReference type="PANTHER" id="PTHR24171">
    <property type="entry name" value="ANKYRIN REPEAT DOMAIN-CONTAINING PROTEIN 39-RELATED"/>
    <property type="match status" value="1"/>
</dbReference>
<dbReference type="Gene3D" id="1.25.40.20">
    <property type="entry name" value="Ankyrin repeat-containing domain"/>
    <property type="match status" value="1"/>
</dbReference>
<feature type="repeat" description="ANK" evidence="3">
    <location>
        <begin position="45"/>
        <end position="77"/>
    </location>
</feature>
<dbReference type="EMBL" id="JAWHQM010000055">
    <property type="protein sequence ID" value="KAK5635619.1"/>
    <property type="molecule type" value="Genomic_DNA"/>
</dbReference>